<reference evidence="2" key="1">
    <citation type="submission" date="2013-09" db="EMBL/GenBank/DDBJ databases">
        <title>Corchorus olitorius genome sequencing.</title>
        <authorList>
            <person name="Alam M."/>
            <person name="Haque M.S."/>
            <person name="Islam M.S."/>
            <person name="Emdad E.M."/>
            <person name="Islam M.M."/>
            <person name="Ahmed B."/>
            <person name="Halim A."/>
            <person name="Hossen Q.M.M."/>
            <person name="Hossain M.Z."/>
            <person name="Ahmed R."/>
            <person name="Khan M.M."/>
            <person name="Islam R."/>
            <person name="Rashid M.M."/>
            <person name="Khan S.A."/>
            <person name="Rahman M.S."/>
            <person name="Alam M."/>
            <person name="Yahiya A.S."/>
            <person name="Khan M.S."/>
            <person name="Azam M.S."/>
            <person name="Haque T."/>
            <person name="Lashkar M.Z.H."/>
            <person name="Akhand A.I."/>
            <person name="Morshed G."/>
            <person name="Roy S."/>
            <person name="Uddin K.S."/>
            <person name="Rabeya T."/>
            <person name="Hossain A.S."/>
            <person name="Chowdhury A."/>
            <person name="Snigdha A.R."/>
            <person name="Mortoza M.S."/>
            <person name="Matin S.A."/>
            <person name="Hoque S.M.E."/>
            <person name="Islam M.K."/>
            <person name="Roy D.K."/>
            <person name="Haider R."/>
            <person name="Moosa M.M."/>
            <person name="Elias S.M."/>
            <person name="Hasan A.M."/>
            <person name="Jahan S."/>
            <person name="Shafiuddin M."/>
            <person name="Mahmood N."/>
            <person name="Shommy N.S."/>
        </authorList>
    </citation>
    <scope>NUCLEOTIDE SEQUENCE [LARGE SCALE GENOMIC DNA]</scope>
    <source>
        <strain evidence="2">cv. O-4</strain>
    </source>
</reference>
<name>A0A1R3L238_9ROSI</name>
<protein>
    <submittedName>
        <fullName evidence="1">Uncharacterized protein</fullName>
    </submittedName>
</protein>
<evidence type="ECO:0000313" key="2">
    <source>
        <dbReference type="Proteomes" id="UP000187203"/>
    </source>
</evidence>
<gene>
    <name evidence="1" type="ORF">COLO4_01850</name>
</gene>
<sequence length="38" mass="3884">MATLAGLVSRLRPLPMSSVTPARVACCRVALAALGSSR</sequence>
<dbReference type="AlphaFoldDB" id="A0A1R3L238"/>
<proteinExistence type="predicted"/>
<dbReference type="Proteomes" id="UP000187203">
    <property type="component" value="Unassembled WGS sequence"/>
</dbReference>
<comment type="caution">
    <text evidence="1">The sequence shown here is derived from an EMBL/GenBank/DDBJ whole genome shotgun (WGS) entry which is preliminary data.</text>
</comment>
<dbReference type="EMBL" id="AWUE01004520">
    <property type="protein sequence ID" value="OMP13348.1"/>
    <property type="molecule type" value="Genomic_DNA"/>
</dbReference>
<evidence type="ECO:0000313" key="1">
    <source>
        <dbReference type="EMBL" id="OMP13348.1"/>
    </source>
</evidence>
<keyword evidence="2" id="KW-1185">Reference proteome</keyword>
<accession>A0A1R3L238</accession>
<organism evidence="1 2">
    <name type="scientific">Corchorus olitorius</name>
    <dbReference type="NCBI Taxonomy" id="93759"/>
    <lineage>
        <taxon>Eukaryota</taxon>
        <taxon>Viridiplantae</taxon>
        <taxon>Streptophyta</taxon>
        <taxon>Embryophyta</taxon>
        <taxon>Tracheophyta</taxon>
        <taxon>Spermatophyta</taxon>
        <taxon>Magnoliopsida</taxon>
        <taxon>eudicotyledons</taxon>
        <taxon>Gunneridae</taxon>
        <taxon>Pentapetalae</taxon>
        <taxon>rosids</taxon>
        <taxon>malvids</taxon>
        <taxon>Malvales</taxon>
        <taxon>Malvaceae</taxon>
        <taxon>Grewioideae</taxon>
        <taxon>Apeibeae</taxon>
        <taxon>Corchorus</taxon>
    </lineage>
</organism>